<comment type="caution">
    <text evidence="2">The sequence shown here is derived from an EMBL/GenBank/DDBJ whole genome shotgun (WGS) entry which is preliminary data.</text>
</comment>
<evidence type="ECO:0000313" key="2">
    <source>
        <dbReference type="EMBL" id="GBP42116.1"/>
    </source>
</evidence>
<accession>A0A4C1VSJ9</accession>
<proteinExistence type="predicted"/>
<sequence>MRAQQTVVGAGRTSRHARRARAMSREIDRWRGVRGGRGEWRAYNNFNIFDRIWTSVRVRDMPAGFPAHGSPMDARLQSNGGTSINLLTTLKYRHINRHRGRLYADDRS</sequence>
<name>A0A4C1VSJ9_EUMVA</name>
<organism evidence="2 3">
    <name type="scientific">Eumeta variegata</name>
    <name type="common">Bagworm moth</name>
    <name type="synonym">Eumeta japonica</name>
    <dbReference type="NCBI Taxonomy" id="151549"/>
    <lineage>
        <taxon>Eukaryota</taxon>
        <taxon>Metazoa</taxon>
        <taxon>Ecdysozoa</taxon>
        <taxon>Arthropoda</taxon>
        <taxon>Hexapoda</taxon>
        <taxon>Insecta</taxon>
        <taxon>Pterygota</taxon>
        <taxon>Neoptera</taxon>
        <taxon>Endopterygota</taxon>
        <taxon>Lepidoptera</taxon>
        <taxon>Glossata</taxon>
        <taxon>Ditrysia</taxon>
        <taxon>Tineoidea</taxon>
        <taxon>Psychidae</taxon>
        <taxon>Oiketicinae</taxon>
        <taxon>Eumeta</taxon>
    </lineage>
</organism>
<protein>
    <submittedName>
        <fullName evidence="2">Uncharacterized protein</fullName>
    </submittedName>
</protein>
<reference evidence="2 3" key="1">
    <citation type="journal article" date="2019" name="Commun. Biol.">
        <title>The bagworm genome reveals a unique fibroin gene that provides high tensile strength.</title>
        <authorList>
            <person name="Kono N."/>
            <person name="Nakamura H."/>
            <person name="Ohtoshi R."/>
            <person name="Tomita M."/>
            <person name="Numata K."/>
            <person name="Arakawa K."/>
        </authorList>
    </citation>
    <scope>NUCLEOTIDE SEQUENCE [LARGE SCALE GENOMIC DNA]</scope>
</reference>
<keyword evidence="3" id="KW-1185">Reference proteome</keyword>
<gene>
    <name evidence="2" type="ORF">EVAR_21120_1</name>
</gene>
<evidence type="ECO:0000313" key="3">
    <source>
        <dbReference type="Proteomes" id="UP000299102"/>
    </source>
</evidence>
<dbReference type="EMBL" id="BGZK01000412">
    <property type="protein sequence ID" value="GBP42116.1"/>
    <property type="molecule type" value="Genomic_DNA"/>
</dbReference>
<dbReference type="Proteomes" id="UP000299102">
    <property type="component" value="Unassembled WGS sequence"/>
</dbReference>
<feature type="region of interest" description="Disordered" evidence="1">
    <location>
        <begin position="1"/>
        <end position="20"/>
    </location>
</feature>
<dbReference type="AlphaFoldDB" id="A0A4C1VSJ9"/>
<evidence type="ECO:0000256" key="1">
    <source>
        <dbReference type="SAM" id="MobiDB-lite"/>
    </source>
</evidence>